<dbReference type="Proteomes" id="UP000241890">
    <property type="component" value="Unassembled WGS sequence"/>
</dbReference>
<proteinExistence type="predicted"/>
<sequence length="219" mass="25078">MGNRMTLQEQMRANKRVINRAVREMDRERAALEREQAKLERDIKKLAAKGEMQAVRVMAKDLVRTKQYISKFHVMRSNLQSLSLKMQTIKTQHEMGLAMGKMTKQMKRMNKKMNAASLSKMVREFEMENEKVGLTEEMMNDVMDDAFDEGDEEEEDAIVNQVLDEIGVTMHDDLQSAPQQPVRESAGQEKQPAMVSAEAEEDAAVSDLEARLNNLRRGT</sequence>
<protein>
    <submittedName>
        <fullName evidence="3">Charged multivesicular body protein 2a</fullName>
    </submittedName>
</protein>
<name>A0A2R5GKT5_9STRA</name>
<accession>A0A2R5GKT5</accession>
<dbReference type="GO" id="GO:0007034">
    <property type="term" value="P:vacuolar transport"/>
    <property type="evidence" value="ECO:0007669"/>
    <property type="project" value="InterPro"/>
</dbReference>
<evidence type="ECO:0000313" key="3">
    <source>
        <dbReference type="EMBL" id="GBG31490.1"/>
    </source>
</evidence>
<keyword evidence="4" id="KW-1185">Reference proteome</keyword>
<dbReference type="FunCoup" id="A0A2R5GKT5">
    <property type="interactions" value="425"/>
</dbReference>
<dbReference type="InParanoid" id="A0A2R5GKT5"/>
<comment type="caution">
    <text evidence="3">The sequence shown here is derived from an EMBL/GenBank/DDBJ whole genome shotgun (WGS) entry which is preliminary data.</text>
</comment>
<evidence type="ECO:0000256" key="2">
    <source>
        <dbReference type="SAM" id="MobiDB-lite"/>
    </source>
</evidence>
<gene>
    <name evidence="3" type="ORF">FCC1311_077142</name>
</gene>
<evidence type="ECO:0000256" key="1">
    <source>
        <dbReference type="SAM" id="Coils"/>
    </source>
</evidence>
<dbReference type="OrthoDB" id="5594417at2759"/>
<dbReference type="EMBL" id="BEYU01000099">
    <property type="protein sequence ID" value="GBG31490.1"/>
    <property type="molecule type" value="Genomic_DNA"/>
</dbReference>
<dbReference type="InterPro" id="IPR005024">
    <property type="entry name" value="Snf7_fam"/>
</dbReference>
<dbReference type="PANTHER" id="PTHR10476">
    <property type="entry name" value="CHARGED MULTIVESICULAR BODY PROTEIN"/>
    <property type="match status" value="1"/>
</dbReference>
<organism evidence="3 4">
    <name type="scientific">Hondaea fermentalgiana</name>
    <dbReference type="NCBI Taxonomy" id="2315210"/>
    <lineage>
        <taxon>Eukaryota</taxon>
        <taxon>Sar</taxon>
        <taxon>Stramenopiles</taxon>
        <taxon>Bigyra</taxon>
        <taxon>Labyrinthulomycetes</taxon>
        <taxon>Thraustochytrida</taxon>
        <taxon>Thraustochytriidae</taxon>
        <taxon>Hondaea</taxon>
    </lineage>
</organism>
<dbReference type="AlphaFoldDB" id="A0A2R5GKT5"/>
<feature type="region of interest" description="Disordered" evidence="2">
    <location>
        <begin position="171"/>
        <end position="219"/>
    </location>
</feature>
<dbReference type="Gene3D" id="6.10.140.1230">
    <property type="match status" value="1"/>
</dbReference>
<evidence type="ECO:0000313" key="4">
    <source>
        <dbReference type="Proteomes" id="UP000241890"/>
    </source>
</evidence>
<dbReference type="Pfam" id="PF03357">
    <property type="entry name" value="Snf7"/>
    <property type="match status" value="1"/>
</dbReference>
<reference evidence="3 4" key="1">
    <citation type="submission" date="2017-12" db="EMBL/GenBank/DDBJ databases">
        <title>Sequencing, de novo assembly and annotation of complete genome of a new Thraustochytrid species, strain FCC1311.</title>
        <authorList>
            <person name="Sedici K."/>
            <person name="Godart F."/>
            <person name="Aiese Cigliano R."/>
            <person name="Sanseverino W."/>
            <person name="Barakat M."/>
            <person name="Ortet P."/>
            <person name="Marechal E."/>
            <person name="Cagnac O."/>
            <person name="Amato A."/>
        </authorList>
    </citation>
    <scope>NUCLEOTIDE SEQUENCE [LARGE SCALE GENOMIC DNA]</scope>
</reference>
<feature type="coiled-coil region" evidence="1">
    <location>
        <begin position="15"/>
        <end position="49"/>
    </location>
</feature>
<keyword evidence="1" id="KW-0175">Coiled coil</keyword>